<dbReference type="SUPFAM" id="SSF48208">
    <property type="entry name" value="Six-hairpin glycosidases"/>
    <property type="match status" value="1"/>
</dbReference>
<feature type="non-terminal residue" evidence="4">
    <location>
        <position position="1"/>
    </location>
</feature>
<feature type="signal peptide" evidence="3">
    <location>
        <begin position="1"/>
        <end position="20"/>
    </location>
</feature>
<dbReference type="OrthoDB" id="2317065at2759"/>
<reference evidence="4 5" key="1">
    <citation type="journal article" date="2015" name="Fungal Genet. Biol.">
        <title>Evolution of novel wood decay mechanisms in Agaricales revealed by the genome sequences of Fistulina hepatica and Cylindrobasidium torrendii.</title>
        <authorList>
            <person name="Floudas D."/>
            <person name="Held B.W."/>
            <person name="Riley R."/>
            <person name="Nagy L.G."/>
            <person name="Koehler G."/>
            <person name="Ransdell A.S."/>
            <person name="Younus H."/>
            <person name="Chow J."/>
            <person name="Chiniquy J."/>
            <person name="Lipzen A."/>
            <person name="Tritt A."/>
            <person name="Sun H."/>
            <person name="Haridas S."/>
            <person name="LaButti K."/>
            <person name="Ohm R.A."/>
            <person name="Kues U."/>
            <person name="Blanchette R.A."/>
            <person name="Grigoriev I.V."/>
            <person name="Minto R.E."/>
            <person name="Hibbett D.S."/>
        </authorList>
    </citation>
    <scope>NUCLEOTIDE SEQUENCE [LARGE SCALE GENOMIC DNA]</scope>
    <source>
        <strain evidence="4 5">FP15055 ss-10</strain>
    </source>
</reference>
<keyword evidence="5" id="KW-1185">Reference proteome</keyword>
<dbReference type="EMBL" id="KN880675">
    <property type="protein sequence ID" value="KIY63756.1"/>
    <property type="molecule type" value="Genomic_DNA"/>
</dbReference>
<evidence type="ECO:0000313" key="5">
    <source>
        <dbReference type="Proteomes" id="UP000054007"/>
    </source>
</evidence>
<sequence length="399" mass="43979">MMLKLFPLVAVVLSWHICAAQSPAKELYSPLVASKVLKTYNSLPASIQYPQWTTTSGKWVLFSPRTWTSSFFPTTLYALHTRESLCGATPQNQLGIADWQKLGWEASQGVADISGDHTLDHDVGFLSFPFVEELSVNPGNEDAIDVVNNFATTLAGRFSSVVGCTRSWDGLDANPFRVIMDNMMNLDLLFVSAELTGNSTLREIAITHATTTMRNQIRADGSTWHVIDYDPKTGAIVKKHTAQGYSDSSTWSRGQAWGIYGFTNMYDWTGQTEFLETARRLATYFLNNIPSDGIVPWDFNAPTYQRPADSSAATIAATALLFLSRVETDASLANKWRTGAINVLNAMTKLSWNESWDSLLSNGTVNKPADNYLTGTVYGDYYFVQAGNDLISMGLASCS</sequence>
<keyword evidence="1 4" id="KW-0378">Hydrolase</keyword>
<dbReference type="InterPro" id="IPR052369">
    <property type="entry name" value="UG_Glycosaminoglycan_Hydrolase"/>
</dbReference>
<name>A0A0D7B2L4_9AGAR</name>
<dbReference type="InterPro" id="IPR012341">
    <property type="entry name" value="6hp_glycosidase-like_sf"/>
</dbReference>
<organism evidence="4 5">
    <name type="scientific">Cylindrobasidium torrendii FP15055 ss-10</name>
    <dbReference type="NCBI Taxonomy" id="1314674"/>
    <lineage>
        <taxon>Eukaryota</taxon>
        <taxon>Fungi</taxon>
        <taxon>Dikarya</taxon>
        <taxon>Basidiomycota</taxon>
        <taxon>Agaricomycotina</taxon>
        <taxon>Agaricomycetes</taxon>
        <taxon>Agaricomycetidae</taxon>
        <taxon>Agaricales</taxon>
        <taxon>Marasmiineae</taxon>
        <taxon>Physalacriaceae</taxon>
        <taxon>Cylindrobasidium</taxon>
    </lineage>
</organism>
<accession>A0A0D7B2L4</accession>
<dbReference type="Gene3D" id="1.50.10.10">
    <property type="match status" value="1"/>
</dbReference>
<dbReference type="AlphaFoldDB" id="A0A0D7B2L4"/>
<dbReference type="GO" id="GO:0000272">
    <property type="term" value="P:polysaccharide catabolic process"/>
    <property type="evidence" value="ECO:0007669"/>
    <property type="project" value="TreeGrafter"/>
</dbReference>
<dbReference type="GO" id="GO:0052757">
    <property type="term" value="F:chondroitin hydrolase activity"/>
    <property type="evidence" value="ECO:0007669"/>
    <property type="project" value="TreeGrafter"/>
</dbReference>
<protein>
    <submittedName>
        <fullName evidence="4">Glycoside hydrolase family 88 protein</fullName>
    </submittedName>
</protein>
<gene>
    <name evidence="4" type="ORF">CYLTODRAFT_438436</name>
</gene>
<feature type="chain" id="PRO_5002316893" evidence="3">
    <location>
        <begin position="21"/>
        <end position="399"/>
    </location>
</feature>
<evidence type="ECO:0000256" key="2">
    <source>
        <dbReference type="ARBA" id="ARBA00038358"/>
    </source>
</evidence>
<evidence type="ECO:0000256" key="3">
    <source>
        <dbReference type="SAM" id="SignalP"/>
    </source>
</evidence>
<proteinExistence type="inferred from homology"/>
<dbReference type="Proteomes" id="UP000054007">
    <property type="component" value="Unassembled WGS sequence"/>
</dbReference>
<comment type="similarity">
    <text evidence="2">Belongs to the glycosyl hydrolase 88 family.</text>
</comment>
<keyword evidence="3" id="KW-0732">Signal</keyword>
<dbReference type="PANTHER" id="PTHR36845">
    <property type="entry name" value="HYDROLASE, PUTATIVE (AFU_ORTHOLOGUE AFUA_7G05090)-RELATED"/>
    <property type="match status" value="1"/>
</dbReference>
<evidence type="ECO:0000313" key="4">
    <source>
        <dbReference type="EMBL" id="KIY63756.1"/>
    </source>
</evidence>
<dbReference type="PANTHER" id="PTHR36845:SF1">
    <property type="entry name" value="HYDROLASE, PUTATIVE (AFU_ORTHOLOGUE AFUA_7G05090)-RELATED"/>
    <property type="match status" value="1"/>
</dbReference>
<evidence type="ECO:0000256" key="1">
    <source>
        <dbReference type="ARBA" id="ARBA00022801"/>
    </source>
</evidence>
<dbReference type="InterPro" id="IPR008928">
    <property type="entry name" value="6-hairpin_glycosidase_sf"/>
</dbReference>